<name>A0A3M8DDD7_9BACL</name>
<dbReference type="AlphaFoldDB" id="A0A3M8DDD7"/>
<dbReference type="EMBL" id="RHHU01000007">
    <property type="protein sequence ID" value="RNB85315.1"/>
    <property type="molecule type" value="Genomic_DNA"/>
</dbReference>
<feature type="transmembrane region" description="Helical" evidence="8">
    <location>
        <begin position="272"/>
        <end position="297"/>
    </location>
</feature>
<feature type="transmembrane region" description="Helical" evidence="8">
    <location>
        <begin position="14"/>
        <end position="36"/>
    </location>
</feature>
<keyword evidence="3" id="KW-0813">Transport</keyword>
<feature type="transmembrane region" description="Helical" evidence="8">
    <location>
        <begin position="80"/>
        <end position="103"/>
    </location>
</feature>
<dbReference type="GO" id="GO:0009847">
    <property type="term" value="P:spore germination"/>
    <property type="evidence" value="ECO:0007669"/>
    <property type="project" value="InterPro"/>
</dbReference>
<evidence type="ECO:0000256" key="3">
    <source>
        <dbReference type="ARBA" id="ARBA00022448"/>
    </source>
</evidence>
<feature type="transmembrane region" description="Helical" evidence="8">
    <location>
        <begin position="189"/>
        <end position="208"/>
    </location>
</feature>
<evidence type="ECO:0000256" key="7">
    <source>
        <dbReference type="ARBA" id="ARBA00023136"/>
    </source>
</evidence>
<evidence type="ECO:0000313" key="9">
    <source>
        <dbReference type="EMBL" id="RNB85315.1"/>
    </source>
</evidence>
<keyword evidence="7 8" id="KW-0472">Membrane</keyword>
<sequence>MNRYVNAHISERQFTILIILGVIGDSILVLPTVIASSVKQDAWLSMLIALFFGLAVGGVFSGIAHKQQRKSLIEVAQSNLGIGLGSVFSLLFLLEMFICSLALVSEMSQFMTTQMMPETPAEAIIILYTTVIIIAYRYGVKAFARMGELLFPMFLGLFVFLVVFLIPQVEISNLQPLAAKGMGPMIRGVLPAFTFGFAEMYILLMLVPHVVGNDSLTKPILWGFFLGGAILFVIVLFCVLVLGTNLMLTKYYPTFVLAQKIEVGNFLERVEVIITFLWIITVFYKSLILFFGLATGISQMLRLKEDRMLTIPLGMLLLVGAVAGTPNVTVYNEIIKNYYPWFDLSFCVLLPALLLLMLNVAGKLRKSETE</sequence>
<feature type="transmembrane region" description="Helical" evidence="8">
    <location>
        <begin position="220"/>
        <end position="243"/>
    </location>
</feature>
<evidence type="ECO:0000256" key="2">
    <source>
        <dbReference type="ARBA" id="ARBA00007998"/>
    </source>
</evidence>
<evidence type="ECO:0000256" key="1">
    <source>
        <dbReference type="ARBA" id="ARBA00004141"/>
    </source>
</evidence>
<evidence type="ECO:0000256" key="5">
    <source>
        <dbReference type="ARBA" id="ARBA00022692"/>
    </source>
</evidence>
<dbReference type="PANTHER" id="PTHR34975">
    <property type="entry name" value="SPORE GERMINATION PROTEIN A2"/>
    <property type="match status" value="1"/>
</dbReference>
<feature type="transmembrane region" description="Helical" evidence="8">
    <location>
        <begin position="149"/>
        <end position="169"/>
    </location>
</feature>
<protein>
    <submittedName>
        <fullName evidence="9">Uncharacterized protein</fullName>
    </submittedName>
</protein>
<dbReference type="GO" id="GO:0016020">
    <property type="term" value="C:membrane"/>
    <property type="evidence" value="ECO:0007669"/>
    <property type="project" value="UniProtKB-SubCell"/>
</dbReference>
<evidence type="ECO:0000256" key="8">
    <source>
        <dbReference type="SAM" id="Phobius"/>
    </source>
</evidence>
<feature type="transmembrane region" description="Helical" evidence="8">
    <location>
        <begin position="309"/>
        <end position="326"/>
    </location>
</feature>
<keyword evidence="5 8" id="KW-0812">Transmembrane</keyword>
<dbReference type="NCBIfam" id="TIGR00912">
    <property type="entry name" value="2A0309"/>
    <property type="match status" value="1"/>
</dbReference>
<organism evidence="9 10">
    <name type="scientific">Brevibacillus nitrificans</name>
    <dbReference type="NCBI Taxonomy" id="651560"/>
    <lineage>
        <taxon>Bacteria</taxon>
        <taxon>Bacillati</taxon>
        <taxon>Bacillota</taxon>
        <taxon>Bacilli</taxon>
        <taxon>Bacillales</taxon>
        <taxon>Paenibacillaceae</taxon>
        <taxon>Brevibacillus</taxon>
    </lineage>
</organism>
<dbReference type="Gene3D" id="1.20.1740.10">
    <property type="entry name" value="Amino acid/polyamine transporter I"/>
    <property type="match status" value="1"/>
</dbReference>
<gene>
    <name evidence="9" type="ORF">EDM59_13000</name>
</gene>
<feature type="transmembrane region" description="Helical" evidence="8">
    <location>
        <begin position="123"/>
        <end position="140"/>
    </location>
</feature>
<comment type="subcellular location">
    <subcellularLocation>
        <location evidence="1">Membrane</location>
        <topology evidence="1">Multi-pass membrane protein</topology>
    </subcellularLocation>
</comment>
<dbReference type="Pfam" id="PF03845">
    <property type="entry name" value="Spore_permease"/>
    <property type="match status" value="1"/>
</dbReference>
<comment type="similarity">
    <text evidence="2">Belongs to the amino acid-polyamine-organocation (APC) superfamily. Spore germination protein (SGP) (TC 2.A.3.9) family.</text>
</comment>
<keyword evidence="4" id="KW-0309">Germination</keyword>
<dbReference type="PANTHER" id="PTHR34975:SF2">
    <property type="entry name" value="SPORE GERMINATION PROTEIN A2"/>
    <property type="match status" value="1"/>
</dbReference>
<keyword evidence="6 8" id="KW-1133">Transmembrane helix</keyword>
<proteinExistence type="inferred from homology"/>
<comment type="caution">
    <text evidence="9">The sequence shown here is derived from an EMBL/GenBank/DDBJ whole genome shotgun (WGS) entry which is preliminary data.</text>
</comment>
<dbReference type="Proteomes" id="UP000269573">
    <property type="component" value="Unassembled WGS sequence"/>
</dbReference>
<dbReference type="RefSeq" id="WP_122923980.1">
    <property type="nucleotide sequence ID" value="NZ_RHHU01000007.1"/>
</dbReference>
<keyword evidence="10" id="KW-1185">Reference proteome</keyword>
<evidence type="ECO:0000313" key="10">
    <source>
        <dbReference type="Proteomes" id="UP000269573"/>
    </source>
</evidence>
<reference evidence="9 10" key="1">
    <citation type="submission" date="2018-10" db="EMBL/GenBank/DDBJ databases">
        <title>Phylogenomics of Brevibacillus.</title>
        <authorList>
            <person name="Dunlap C."/>
        </authorList>
    </citation>
    <scope>NUCLEOTIDE SEQUENCE [LARGE SCALE GENOMIC DNA]</scope>
    <source>
        <strain evidence="9 10">JCM 15774</strain>
    </source>
</reference>
<feature type="transmembrane region" description="Helical" evidence="8">
    <location>
        <begin position="338"/>
        <end position="358"/>
    </location>
</feature>
<evidence type="ECO:0000256" key="4">
    <source>
        <dbReference type="ARBA" id="ARBA00022544"/>
    </source>
</evidence>
<accession>A0A3M8DDD7</accession>
<dbReference type="InterPro" id="IPR004761">
    <property type="entry name" value="Spore_GerAB"/>
</dbReference>
<feature type="transmembrane region" description="Helical" evidence="8">
    <location>
        <begin position="42"/>
        <end position="60"/>
    </location>
</feature>
<evidence type="ECO:0000256" key="6">
    <source>
        <dbReference type="ARBA" id="ARBA00022989"/>
    </source>
</evidence>